<evidence type="ECO:0000313" key="2">
    <source>
        <dbReference type="Proteomes" id="UP000036681"/>
    </source>
</evidence>
<proteinExistence type="predicted"/>
<dbReference type="Proteomes" id="UP000036681">
    <property type="component" value="Unplaced"/>
</dbReference>
<dbReference type="SUPFAM" id="SSF48371">
    <property type="entry name" value="ARM repeat"/>
    <property type="match status" value="1"/>
</dbReference>
<dbReference type="WBParaSite" id="ALUE_0001932301-mRNA-1">
    <property type="protein sequence ID" value="ALUE_0001932301-mRNA-1"/>
    <property type="gene ID" value="ALUE_0001932301"/>
</dbReference>
<reference evidence="3" key="1">
    <citation type="submission" date="2017-02" db="UniProtKB">
        <authorList>
            <consortium name="WormBaseParasite"/>
        </authorList>
    </citation>
    <scope>IDENTIFICATION</scope>
</reference>
<evidence type="ECO:0000313" key="3">
    <source>
        <dbReference type="WBParaSite" id="ALUE_0001932301-mRNA-1"/>
    </source>
</evidence>
<dbReference type="GO" id="GO:0006886">
    <property type="term" value="P:intracellular protein transport"/>
    <property type="evidence" value="ECO:0007669"/>
    <property type="project" value="InterPro"/>
</dbReference>
<dbReference type="Pfam" id="PF03810">
    <property type="entry name" value="IBN_N"/>
    <property type="match status" value="1"/>
</dbReference>
<keyword evidence="2" id="KW-1185">Reference proteome</keyword>
<organism evidence="2 3">
    <name type="scientific">Ascaris lumbricoides</name>
    <name type="common">Giant roundworm</name>
    <dbReference type="NCBI Taxonomy" id="6252"/>
    <lineage>
        <taxon>Eukaryota</taxon>
        <taxon>Metazoa</taxon>
        <taxon>Ecdysozoa</taxon>
        <taxon>Nematoda</taxon>
        <taxon>Chromadorea</taxon>
        <taxon>Rhabditida</taxon>
        <taxon>Spirurina</taxon>
        <taxon>Ascaridomorpha</taxon>
        <taxon>Ascaridoidea</taxon>
        <taxon>Ascarididae</taxon>
        <taxon>Ascaris</taxon>
    </lineage>
</organism>
<name>A0A0M3IKP6_ASCLU</name>
<dbReference type="InterPro" id="IPR001494">
    <property type="entry name" value="Importin-beta_N"/>
</dbReference>
<accession>A0A0M3IKP6</accession>
<dbReference type="Gene3D" id="1.25.10.10">
    <property type="entry name" value="Leucine-rich Repeat Variant"/>
    <property type="match status" value="1"/>
</dbReference>
<evidence type="ECO:0000259" key="1">
    <source>
        <dbReference type="PROSITE" id="PS50166"/>
    </source>
</evidence>
<protein>
    <submittedName>
        <fullName evidence="3">Importin N-terminal domain-containing protein</fullName>
    </submittedName>
</protein>
<dbReference type="InterPro" id="IPR016024">
    <property type="entry name" value="ARM-type_fold"/>
</dbReference>
<feature type="domain" description="Importin N-terminal" evidence="1">
    <location>
        <begin position="1"/>
        <end position="34"/>
    </location>
</feature>
<dbReference type="InterPro" id="IPR011989">
    <property type="entry name" value="ARM-like"/>
</dbReference>
<dbReference type="GO" id="GO:0031267">
    <property type="term" value="F:small GTPase binding"/>
    <property type="evidence" value="ECO:0007669"/>
    <property type="project" value="InterPro"/>
</dbReference>
<sequence>MGFAPLLLQIIMDESVDCSARQAAVIYLKNVINRFSLVFLSSAFK</sequence>
<dbReference type="PROSITE" id="PS50166">
    <property type="entry name" value="IMPORTIN_B_NT"/>
    <property type="match status" value="1"/>
</dbReference>
<dbReference type="AlphaFoldDB" id="A0A0M3IKP6"/>